<dbReference type="InterPro" id="IPR040256">
    <property type="entry name" value="At4g02000-like"/>
</dbReference>
<dbReference type="Pfam" id="PF14111">
    <property type="entry name" value="DUF4283"/>
    <property type="match status" value="1"/>
</dbReference>
<name>A0A059AWI7_EUCGR</name>
<dbReference type="Gramene" id="KCW58119">
    <property type="protein sequence ID" value="KCW58119"/>
    <property type="gene ID" value="EUGRSUZ_H00840"/>
</dbReference>
<reference evidence="3" key="1">
    <citation type="submission" date="2013-07" db="EMBL/GenBank/DDBJ databases">
        <title>The genome of Eucalyptus grandis.</title>
        <authorList>
            <person name="Schmutz J."/>
            <person name="Hayes R."/>
            <person name="Myburg A."/>
            <person name="Tuskan G."/>
            <person name="Grattapaglia D."/>
            <person name="Rokhsar D.S."/>
        </authorList>
    </citation>
    <scope>NUCLEOTIDE SEQUENCE</scope>
    <source>
        <tissue evidence="3">Leaf extractions</tissue>
    </source>
</reference>
<dbReference type="AlphaFoldDB" id="A0A059AWI7"/>
<dbReference type="InterPro" id="IPR025558">
    <property type="entry name" value="DUF4283"/>
</dbReference>
<dbReference type="InterPro" id="IPR025836">
    <property type="entry name" value="Zn_knuckle_CX2CX4HX4C"/>
</dbReference>
<feature type="domain" description="Zinc knuckle CX2CX4HX4C" evidence="2">
    <location>
        <begin position="177"/>
        <end position="201"/>
    </location>
</feature>
<accession>A0A059AWI7</accession>
<evidence type="ECO:0008006" key="4">
    <source>
        <dbReference type="Google" id="ProtNLM"/>
    </source>
</evidence>
<dbReference type="PANTHER" id="PTHR31286">
    <property type="entry name" value="GLYCINE-RICH CELL WALL STRUCTURAL PROTEIN 1.8-LIKE"/>
    <property type="match status" value="1"/>
</dbReference>
<gene>
    <name evidence="3" type="ORF">EUGRSUZ_H00840</name>
</gene>
<evidence type="ECO:0000259" key="2">
    <source>
        <dbReference type="Pfam" id="PF14392"/>
    </source>
</evidence>
<evidence type="ECO:0000313" key="3">
    <source>
        <dbReference type="EMBL" id="KCW58119.1"/>
    </source>
</evidence>
<dbReference type="InParanoid" id="A0A059AWI7"/>
<dbReference type="Pfam" id="PF14392">
    <property type="entry name" value="zf-CCHC_4"/>
    <property type="match status" value="1"/>
</dbReference>
<evidence type="ECO:0000259" key="1">
    <source>
        <dbReference type="Pfam" id="PF14111"/>
    </source>
</evidence>
<protein>
    <recommendedName>
        <fullName evidence="4">DUF4283 domain-containing protein</fullName>
    </recommendedName>
</protein>
<feature type="domain" description="DUF4283" evidence="1">
    <location>
        <begin position="34"/>
        <end position="96"/>
    </location>
</feature>
<dbReference type="STRING" id="71139.A0A059AWI7"/>
<proteinExistence type="predicted"/>
<organism evidence="3">
    <name type="scientific">Eucalyptus grandis</name>
    <name type="common">Flooded gum</name>
    <dbReference type="NCBI Taxonomy" id="71139"/>
    <lineage>
        <taxon>Eukaryota</taxon>
        <taxon>Viridiplantae</taxon>
        <taxon>Streptophyta</taxon>
        <taxon>Embryophyta</taxon>
        <taxon>Tracheophyta</taxon>
        <taxon>Spermatophyta</taxon>
        <taxon>Magnoliopsida</taxon>
        <taxon>eudicotyledons</taxon>
        <taxon>Gunneridae</taxon>
        <taxon>Pentapetalae</taxon>
        <taxon>rosids</taxon>
        <taxon>malvids</taxon>
        <taxon>Myrtales</taxon>
        <taxon>Myrtaceae</taxon>
        <taxon>Myrtoideae</taxon>
        <taxon>Eucalypteae</taxon>
        <taxon>Eucalyptus</taxon>
    </lineage>
</organism>
<dbReference type="OMA" id="ITFRYER"/>
<sequence>MGDLWSNDDITDLGDEIPEEEKKESELTLYIKLFSKPNVNFQACINTMKRAWKTDSVICELIELGYFSFLFQSSEEKMRVLESGPWSFASNLLVLREGDPNILEHCYEFTHYAFWVHIIGLPCARISKDAIRLITSRLGQVEEVKIEARSNNARKNGKAKVLLNLSYPLKIGTVISCGEKKWLIDFKYERLSHFCYSCGHIPNELTIIVVQHTAQKVMEELGKPEQLTILSGQSTEQNTMLLPSQAGNETLSLISKKRKAMYKAPVAKK</sequence>
<dbReference type="EMBL" id="KK198760">
    <property type="protein sequence ID" value="KCW58119.1"/>
    <property type="molecule type" value="Genomic_DNA"/>
</dbReference>
<dbReference type="PANTHER" id="PTHR31286:SF99">
    <property type="entry name" value="DUF4283 DOMAIN-CONTAINING PROTEIN"/>
    <property type="match status" value="1"/>
</dbReference>